<evidence type="ECO:0000313" key="1">
    <source>
        <dbReference type="EMBL" id="KAJ3560292.1"/>
    </source>
</evidence>
<dbReference type="PANTHER" id="PTHR10039:SF15">
    <property type="entry name" value="NACHT DOMAIN-CONTAINING PROTEIN"/>
    <property type="match status" value="1"/>
</dbReference>
<dbReference type="Proteomes" id="UP001213000">
    <property type="component" value="Unassembled WGS sequence"/>
</dbReference>
<gene>
    <name evidence="1" type="ORF">NP233_g10931</name>
</gene>
<name>A0AAD5YRE8_9AGAR</name>
<dbReference type="EMBL" id="JANIEX010001200">
    <property type="protein sequence ID" value="KAJ3560292.1"/>
    <property type="molecule type" value="Genomic_DNA"/>
</dbReference>
<organism evidence="1 2">
    <name type="scientific">Leucocoprinus birnbaumii</name>
    <dbReference type="NCBI Taxonomy" id="56174"/>
    <lineage>
        <taxon>Eukaryota</taxon>
        <taxon>Fungi</taxon>
        <taxon>Dikarya</taxon>
        <taxon>Basidiomycota</taxon>
        <taxon>Agaricomycotina</taxon>
        <taxon>Agaricomycetes</taxon>
        <taxon>Agaricomycetidae</taxon>
        <taxon>Agaricales</taxon>
        <taxon>Agaricineae</taxon>
        <taxon>Agaricaceae</taxon>
        <taxon>Leucocoprinus</taxon>
    </lineage>
</organism>
<protein>
    <recommendedName>
        <fullName evidence="3">NACHT domain-containing protein</fullName>
    </recommendedName>
</protein>
<proteinExistence type="predicted"/>
<evidence type="ECO:0008006" key="3">
    <source>
        <dbReference type="Google" id="ProtNLM"/>
    </source>
</evidence>
<dbReference type="PANTHER" id="PTHR10039">
    <property type="entry name" value="AMELOGENIN"/>
    <property type="match status" value="1"/>
</dbReference>
<accession>A0AAD5YRE8</accession>
<reference evidence="1" key="1">
    <citation type="submission" date="2022-07" db="EMBL/GenBank/DDBJ databases">
        <title>Genome Sequence of Leucocoprinus birnbaumii.</title>
        <authorList>
            <person name="Buettner E."/>
        </authorList>
    </citation>
    <scope>NUCLEOTIDE SEQUENCE</scope>
    <source>
        <strain evidence="1">VT141</strain>
    </source>
</reference>
<keyword evidence="2" id="KW-1185">Reference proteome</keyword>
<sequence length="526" mass="60554">MANPNILEKSIIGQFTEFIVKPFVVQRLFDGMHQVLIFIDGLDECKGEHEQLLLLSLIIYFTTRFPDVPLLWIVSSRPEAHITHHLSRKRLASCFDKEEVLIDSPEACQDVERFVRAEFDKIRGSSPVIMLHYPNWPSERLLLKFLASAQGLFAYADTATRFIAERDHINRFQQVLDLIDQPSSSTSPTSATQPLARLDALYDYIVGQVDPEDLKYARQVFSLFLFPASFHNTNFQSDVCNWLEISPDILHSALSKLHSVLVIPPPDDDDGQIEWYHKSFYDFLHRMQSRLGLPMNEDDAAETYGQRLMKHLNRIPLTNSPTAPEIPPHLLSWPCMTPQEVEKSSQNFVHYLMCVYVGNSGITGSSHEPSITPDILHAVKVMVGFDFSSSEYLISSWFDDIFFKLAKQLRDDGSLLDLPAKVFVLDSIDKNKFRLFEEWGEPNSVLYGREYDYVMHRWKKHPEILLRAFIGNRLRGWVDCTAFLPKPGEEEINPLSFEHSDAPRLCLQYNFSTIYASLQEQGYLNK</sequence>
<comment type="caution">
    <text evidence="1">The sequence shown here is derived from an EMBL/GenBank/DDBJ whole genome shotgun (WGS) entry which is preliminary data.</text>
</comment>
<evidence type="ECO:0000313" key="2">
    <source>
        <dbReference type="Proteomes" id="UP001213000"/>
    </source>
</evidence>
<dbReference type="AlphaFoldDB" id="A0AAD5YRE8"/>